<dbReference type="AlphaFoldDB" id="A0A7D6ZN53"/>
<dbReference type="KEGG" id="cint:HZF06_14730"/>
<keyword evidence="4 5" id="KW-0472">Membrane</keyword>
<evidence type="ECO:0000313" key="7">
    <source>
        <dbReference type="EMBL" id="QLY78343.1"/>
    </source>
</evidence>
<keyword evidence="2 5" id="KW-0812">Transmembrane</keyword>
<dbReference type="Proteomes" id="UP000512286">
    <property type="component" value="Chromosome"/>
</dbReference>
<feature type="transmembrane region" description="Helical" evidence="5">
    <location>
        <begin position="328"/>
        <end position="356"/>
    </location>
</feature>
<evidence type="ECO:0000256" key="2">
    <source>
        <dbReference type="ARBA" id="ARBA00022692"/>
    </source>
</evidence>
<evidence type="ECO:0000313" key="8">
    <source>
        <dbReference type="Proteomes" id="UP000512286"/>
    </source>
</evidence>
<evidence type="ECO:0000259" key="6">
    <source>
        <dbReference type="Pfam" id="PF04932"/>
    </source>
</evidence>
<feature type="transmembrane region" description="Helical" evidence="5">
    <location>
        <begin position="223"/>
        <end position="239"/>
    </location>
</feature>
<reference evidence="7 8" key="1">
    <citation type="submission" date="2020-07" db="EMBL/GenBank/DDBJ databases">
        <title>Electron transfer.</title>
        <authorList>
            <person name="Huang L."/>
            <person name="Liu X."/>
            <person name="Zhou S."/>
        </authorList>
    </citation>
    <scope>NUCLEOTIDE SEQUENCE [LARGE SCALE GENOMIC DNA]</scope>
    <source>
        <strain evidence="7 8">Lx1</strain>
    </source>
</reference>
<feature type="transmembrane region" description="Helical" evidence="5">
    <location>
        <begin position="16"/>
        <end position="35"/>
    </location>
</feature>
<feature type="transmembrane region" description="Helical" evidence="5">
    <location>
        <begin position="125"/>
        <end position="146"/>
    </location>
</feature>
<evidence type="ECO:0000256" key="1">
    <source>
        <dbReference type="ARBA" id="ARBA00004141"/>
    </source>
</evidence>
<feature type="transmembrane region" description="Helical" evidence="5">
    <location>
        <begin position="94"/>
        <end position="113"/>
    </location>
</feature>
<dbReference type="RefSeq" id="WP_181600738.1">
    <property type="nucleotide sequence ID" value="NZ_CP059378.1"/>
</dbReference>
<protein>
    <submittedName>
        <fullName evidence="7">O-antigen ligase family protein</fullName>
    </submittedName>
</protein>
<sequence>MIDLLKRGFNYITDGFYFKLAYLIVSICTITIFSNIPKLNIINKLLIVWGVILVINNCVRLLSEKITLHNIFLCIFIVSSVLLVFLRYRNGENIKIIVINLILFFGMFYVDDLKSKKELIKEVKIISLLYFIFSSLLSIGSLILILGKVSKIVNERTYGLDIESGHNVGLFFNENSLGIASGIAIVVGIYLIIEFKSKLLKGAVLITVIFHGLALFYSGGRSGYILLIMLLPMLIFIYGKNILIRAGFVILLLTGLVASIAKIDVSWDRWLSGRAQLWITAFESIKQNLFWGIGNSNLVAHLTELVPKVEKYGVTSLPGLDAGGVHNIFIQVAVVYGIPTLIIFLLFLFSLLFYIANKIDKLNGCYKLKTTILSSLCFGIIGVNFFESNLVFIISFISLIFWTYMGYAVRLVEKK</sequence>
<dbReference type="InterPro" id="IPR007016">
    <property type="entry name" value="O-antigen_ligase-rel_domated"/>
</dbReference>
<evidence type="ECO:0000256" key="4">
    <source>
        <dbReference type="ARBA" id="ARBA00023136"/>
    </source>
</evidence>
<feature type="domain" description="O-antigen ligase-related" evidence="6">
    <location>
        <begin position="207"/>
        <end position="345"/>
    </location>
</feature>
<proteinExistence type="predicted"/>
<evidence type="ECO:0000256" key="5">
    <source>
        <dbReference type="SAM" id="Phobius"/>
    </source>
</evidence>
<dbReference type="InterPro" id="IPR051533">
    <property type="entry name" value="WaaL-like"/>
</dbReference>
<feature type="transmembrane region" description="Helical" evidence="5">
    <location>
        <begin position="392"/>
        <end position="412"/>
    </location>
</feature>
<keyword evidence="7" id="KW-0436">Ligase</keyword>
<feature type="transmembrane region" description="Helical" evidence="5">
    <location>
        <begin position="246"/>
        <end position="263"/>
    </location>
</feature>
<gene>
    <name evidence="7" type="ORF">HZF06_14730</name>
</gene>
<dbReference type="Pfam" id="PF04932">
    <property type="entry name" value="Wzy_C"/>
    <property type="match status" value="1"/>
</dbReference>
<feature type="transmembrane region" description="Helical" evidence="5">
    <location>
        <begin position="176"/>
        <end position="193"/>
    </location>
</feature>
<feature type="transmembrane region" description="Helical" evidence="5">
    <location>
        <begin position="41"/>
        <end position="59"/>
    </location>
</feature>
<keyword evidence="3 5" id="KW-1133">Transmembrane helix</keyword>
<dbReference type="EMBL" id="CP059378">
    <property type="protein sequence ID" value="QLY78343.1"/>
    <property type="molecule type" value="Genomic_DNA"/>
</dbReference>
<feature type="transmembrane region" description="Helical" evidence="5">
    <location>
        <begin position="71"/>
        <end position="88"/>
    </location>
</feature>
<feature type="transmembrane region" description="Helical" evidence="5">
    <location>
        <begin position="368"/>
        <end position="386"/>
    </location>
</feature>
<evidence type="ECO:0000256" key="3">
    <source>
        <dbReference type="ARBA" id="ARBA00022989"/>
    </source>
</evidence>
<accession>A0A7D6ZN53</accession>
<dbReference type="PANTHER" id="PTHR37422">
    <property type="entry name" value="TEICHURONIC ACID BIOSYNTHESIS PROTEIN TUAE"/>
    <property type="match status" value="1"/>
</dbReference>
<dbReference type="GO" id="GO:0016020">
    <property type="term" value="C:membrane"/>
    <property type="evidence" value="ECO:0007669"/>
    <property type="project" value="UniProtKB-SubCell"/>
</dbReference>
<organism evidence="7 8">
    <name type="scientific">Clostridium intestinale</name>
    <dbReference type="NCBI Taxonomy" id="36845"/>
    <lineage>
        <taxon>Bacteria</taxon>
        <taxon>Bacillati</taxon>
        <taxon>Bacillota</taxon>
        <taxon>Clostridia</taxon>
        <taxon>Eubacteriales</taxon>
        <taxon>Clostridiaceae</taxon>
        <taxon>Clostridium</taxon>
    </lineage>
</organism>
<name>A0A7D6ZN53_9CLOT</name>
<dbReference type="PANTHER" id="PTHR37422:SF17">
    <property type="entry name" value="O-ANTIGEN LIGASE"/>
    <property type="match status" value="1"/>
</dbReference>
<comment type="subcellular location">
    <subcellularLocation>
        <location evidence="1">Membrane</location>
        <topology evidence="1">Multi-pass membrane protein</topology>
    </subcellularLocation>
</comment>
<dbReference type="GO" id="GO:0016874">
    <property type="term" value="F:ligase activity"/>
    <property type="evidence" value="ECO:0007669"/>
    <property type="project" value="UniProtKB-KW"/>
</dbReference>